<evidence type="ECO:0000256" key="1">
    <source>
        <dbReference type="SAM" id="Coils"/>
    </source>
</evidence>
<keyword evidence="1" id="KW-0175">Coiled coil</keyword>
<reference evidence="3 4" key="1">
    <citation type="journal article" date="2018" name="PLoS Genet.">
        <title>Population sequencing reveals clonal diversity and ancestral inbreeding in the grapevine cultivar Chardonnay.</title>
        <authorList>
            <person name="Roach M.J."/>
            <person name="Johnson D.L."/>
            <person name="Bohlmann J."/>
            <person name="van Vuuren H.J."/>
            <person name="Jones S.J."/>
            <person name="Pretorius I.S."/>
            <person name="Schmidt S.A."/>
            <person name="Borneman A.R."/>
        </authorList>
    </citation>
    <scope>NUCLEOTIDE SEQUENCE [LARGE SCALE GENOMIC DNA]</scope>
    <source>
        <strain evidence="4">cv. Chardonnay</strain>
        <tissue evidence="3">Leaf</tissue>
    </source>
</reference>
<dbReference type="EMBL" id="QGNW01001641">
    <property type="protein sequence ID" value="RVW34464.1"/>
    <property type="molecule type" value="Genomic_DNA"/>
</dbReference>
<evidence type="ECO:0000313" key="4">
    <source>
        <dbReference type="Proteomes" id="UP000288805"/>
    </source>
</evidence>
<sequence length="519" mass="56401">MVLGGTLNLNTSKLRPWLAVGQDPLVSRAGAGAGVGSLAAAQGQLQGGRVSRANLKSCLIGRLQDRFQETIEVSCSSVQDDHPEGSETEMATETPAVPVVVRMRVPGETQPAENEGAPDLEEESPSNASSGGSPVDDAACISAGSFSYAELEEKLKQIPSGSTVAMPSARMFEVVETLVSGLRGMTQQHDLFTDLLRTVDYMKAFASQRKNSENQLRLRLEEAEASLSTARGDNEALRADLAEARSREESMDARCMRRRMRWLSEGGGEATPDGEREELEADYQKQVDDMFFFGYRCCMKKHALNGMSLQFLRDQRTIFEASGPYFAIVMSGCPLLIVCHPDGCAFPYFICPSKFLPNSAFASSYFAASVRIVGNPISVGMTASIPYARAKGVFPVGRRVWFDRPQDTGMNSGCSVRTEIPECDAIKLWTVVGYNGLRDSKAVDDVFPYEFGDIFVFDACICFSFHPFTEVIRATSRNFFWAGAAGRGPTMSMPHCAKGHGPKIGFNVSDGICGMGACL</sequence>
<organism evidence="3 4">
    <name type="scientific">Vitis vinifera</name>
    <name type="common">Grape</name>
    <dbReference type="NCBI Taxonomy" id="29760"/>
    <lineage>
        <taxon>Eukaryota</taxon>
        <taxon>Viridiplantae</taxon>
        <taxon>Streptophyta</taxon>
        <taxon>Embryophyta</taxon>
        <taxon>Tracheophyta</taxon>
        <taxon>Spermatophyta</taxon>
        <taxon>Magnoliopsida</taxon>
        <taxon>eudicotyledons</taxon>
        <taxon>Gunneridae</taxon>
        <taxon>Pentapetalae</taxon>
        <taxon>rosids</taxon>
        <taxon>Vitales</taxon>
        <taxon>Vitaceae</taxon>
        <taxon>Viteae</taxon>
        <taxon>Vitis</taxon>
    </lineage>
</organism>
<comment type="caution">
    <text evidence="3">The sequence shown here is derived from an EMBL/GenBank/DDBJ whole genome shotgun (WGS) entry which is preliminary data.</text>
</comment>
<proteinExistence type="predicted"/>
<feature type="coiled-coil region" evidence="1">
    <location>
        <begin position="213"/>
        <end position="254"/>
    </location>
</feature>
<dbReference type="AlphaFoldDB" id="A0A438DG66"/>
<evidence type="ECO:0000313" key="3">
    <source>
        <dbReference type="EMBL" id="RVW34464.1"/>
    </source>
</evidence>
<evidence type="ECO:0000256" key="2">
    <source>
        <dbReference type="SAM" id="MobiDB-lite"/>
    </source>
</evidence>
<gene>
    <name evidence="3" type="ORF">CK203_081375</name>
</gene>
<protein>
    <submittedName>
        <fullName evidence="3">Uncharacterized protein</fullName>
    </submittedName>
</protein>
<dbReference type="Proteomes" id="UP000288805">
    <property type="component" value="Unassembled WGS sequence"/>
</dbReference>
<feature type="region of interest" description="Disordered" evidence="2">
    <location>
        <begin position="109"/>
        <end position="136"/>
    </location>
</feature>
<name>A0A438DG66_VITVI</name>
<accession>A0A438DG66</accession>